<dbReference type="Pfam" id="PF00188">
    <property type="entry name" value="CAP"/>
    <property type="match status" value="1"/>
</dbReference>
<dbReference type="EMBL" id="PXYT01000024">
    <property type="protein sequence ID" value="PSR27794.1"/>
    <property type="molecule type" value="Genomic_DNA"/>
</dbReference>
<gene>
    <name evidence="3" type="ORF">C7B43_11415</name>
</gene>
<name>A0A2T2WZY4_9FIRM</name>
<dbReference type="SUPFAM" id="SSF55797">
    <property type="entry name" value="PR-1-like"/>
    <property type="match status" value="1"/>
</dbReference>
<dbReference type="Proteomes" id="UP000242699">
    <property type="component" value="Unassembled WGS sequence"/>
</dbReference>
<evidence type="ECO:0000313" key="3">
    <source>
        <dbReference type="EMBL" id="PSR27794.1"/>
    </source>
</evidence>
<keyword evidence="1" id="KW-0812">Transmembrane</keyword>
<dbReference type="AlphaFoldDB" id="A0A2T2WZY4"/>
<evidence type="ECO:0000259" key="2">
    <source>
        <dbReference type="Pfam" id="PF00188"/>
    </source>
</evidence>
<evidence type="ECO:0000256" key="1">
    <source>
        <dbReference type="SAM" id="Phobius"/>
    </source>
</evidence>
<keyword evidence="1" id="KW-0472">Membrane</keyword>
<proteinExistence type="predicted"/>
<keyword evidence="1" id="KW-1133">Transmembrane helix</keyword>
<protein>
    <submittedName>
        <fullName evidence="3">CAP domain-containing protein</fullName>
    </submittedName>
</protein>
<comment type="caution">
    <text evidence="3">The sequence shown here is derived from an EMBL/GenBank/DDBJ whole genome shotgun (WGS) entry which is preliminary data.</text>
</comment>
<reference evidence="3 4" key="1">
    <citation type="journal article" date="2014" name="BMC Genomics">
        <title>Comparison of environmental and isolate Sulfobacillus genomes reveals diverse carbon, sulfur, nitrogen, and hydrogen metabolisms.</title>
        <authorList>
            <person name="Justice N.B."/>
            <person name="Norman A."/>
            <person name="Brown C.T."/>
            <person name="Singh A."/>
            <person name="Thomas B.C."/>
            <person name="Banfield J.F."/>
        </authorList>
    </citation>
    <scope>NUCLEOTIDE SEQUENCE [LARGE SCALE GENOMIC DNA]</scope>
    <source>
        <strain evidence="3">AMDSBA1</strain>
    </source>
</reference>
<evidence type="ECO:0000313" key="4">
    <source>
        <dbReference type="Proteomes" id="UP000242699"/>
    </source>
</evidence>
<sequence length="531" mass="57031">MNRSRNLLQEDWVTGIGWLGRIGIVLLVTWSCVLLDSGPVDYGMVPGVSPGKFIIRGSFGPYSTLANQGYESRNVISPIIPHSYDAIVSPRFIGVQFVGDNTQSLATDHLRLKVSGRWGAVTTGSLRYMSDGFVGVRLVKALPPGPYTVRFTAPGFQTPVSVWTIRVTPWSASEWEKLRPYEATIGQTSYLNALNILRSRLGEPAVIWSRSLALAAAAHARYVHKNGYQSPSFHVEDPSKPAFSGFSPWDRDMAFGWQSPLDGEVGIEWTQSAAPVTVIQNLTDTVFHRLSILSPNVVAAGAGQAAGPKGAVVMDLGFGYRPTLPLAVAYPAPGQSGVSTGWIDIENPDPVAGGFSHQFGYPITVDFPTVARLSDVHALLITGNSPVSAVIDAPGVHGMAWNQLGIVPSHILRPDTRYDVSVQARARFNNQKEGMVHLRWHFTTGGSDQSVAVDVTGHNELTVSVVKAGNGAPVQNEAVQIFADSPKTMPVALALGVTNSAGLMTCHLPRPSSGEIVEAVTGSGNSTQFWW</sequence>
<organism evidence="3 4">
    <name type="scientific">Sulfobacillus benefaciens</name>
    <dbReference type="NCBI Taxonomy" id="453960"/>
    <lineage>
        <taxon>Bacteria</taxon>
        <taxon>Bacillati</taxon>
        <taxon>Bacillota</taxon>
        <taxon>Clostridia</taxon>
        <taxon>Eubacteriales</taxon>
        <taxon>Clostridiales Family XVII. Incertae Sedis</taxon>
        <taxon>Sulfobacillus</taxon>
    </lineage>
</organism>
<feature type="transmembrane region" description="Helical" evidence="1">
    <location>
        <begin position="12"/>
        <end position="30"/>
    </location>
</feature>
<dbReference type="Gene3D" id="3.40.33.10">
    <property type="entry name" value="CAP"/>
    <property type="match status" value="1"/>
</dbReference>
<feature type="domain" description="SCP" evidence="2">
    <location>
        <begin position="191"/>
        <end position="310"/>
    </location>
</feature>
<dbReference type="InterPro" id="IPR035940">
    <property type="entry name" value="CAP_sf"/>
</dbReference>
<accession>A0A2T2WZY4</accession>
<dbReference type="InterPro" id="IPR014044">
    <property type="entry name" value="CAP_dom"/>
</dbReference>